<reference evidence="1 2" key="1">
    <citation type="submission" date="2014-08" db="EMBL/GenBank/DDBJ databases">
        <authorList>
            <person name="Moulin Lionel"/>
        </authorList>
    </citation>
    <scope>NUCLEOTIDE SEQUENCE [LARGE SCALE GENOMIC DNA]</scope>
</reference>
<dbReference type="Proteomes" id="UP000046122">
    <property type="component" value="Unassembled WGS sequence"/>
</dbReference>
<evidence type="ECO:0000313" key="1">
    <source>
        <dbReference type="EMBL" id="CDX57786.1"/>
    </source>
</evidence>
<protein>
    <submittedName>
        <fullName evidence="1">Uncharacterized protein</fullName>
    </submittedName>
</protein>
<accession>A0A090G6F5</accession>
<name>A0A090G6F5_MESPL</name>
<dbReference type="AlphaFoldDB" id="A0A090G6F5"/>
<organism evidence="1 2">
    <name type="scientific">Mesorhizobium plurifarium</name>
    <dbReference type="NCBI Taxonomy" id="69974"/>
    <lineage>
        <taxon>Bacteria</taxon>
        <taxon>Pseudomonadati</taxon>
        <taxon>Pseudomonadota</taxon>
        <taxon>Alphaproteobacteria</taxon>
        <taxon>Hyphomicrobiales</taxon>
        <taxon>Phyllobacteriaceae</taxon>
        <taxon>Mesorhizobium</taxon>
    </lineage>
</organism>
<gene>
    <name evidence="1" type="ORF">MPL3365_280051</name>
</gene>
<sequence length="63" mass="7574">MRPQPLVGRVNEPKMLDKFSHYRYCSENNYKWVQSWMKPYRLPMPIADSHISFVRCVRARATS</sequence>
<dbReference type="EMBL" id="CCNE01000021">
    <property type="protein sequence ID" value="CDX57786.1"/>
    <property type="molecule type" value="Genomic_DNA"/>
</dbReference>
<evidence type="ECO:0000313" key="2">
    <source>
        <dbReference type="Proteomes" id="UP000046122"/>
    </source>
</evidence>
<proteinExistence type="predicted"/>